<dbReference type="EMBL" id="PJAF01000020">
    <property type="protein sequence ID" value="PKF68372.1"/>
    <property type="molecule type" value="Genomic_DNA"/>
</dbReference>
<feature type="chain" id="PRO_5014722334" evidence="1">
    <location>
        <begin position="26"/>
        <end position="120"/>
    </location>
</feature>
<accession>A0A2N0X6N3</accession>
<organism evidence="2 3">
    <name type="scientific">Corynebacterium mastitidis</name>
    <dbReference type="NCBI Taxonomy" id="161890"/>
    <lineage>
        <taxon>Bacteria</taxon>
        <taxon>Bacillati</taxon>
        <taxon>Actinomycetota</taxon>
        <taxon>Actinomycetes</taxon>
        <taxon>Mycobacteriales</taxon>
        <taxon>Corynebacteriaceae</taxon>
        <taxon>Corynebacterium</taxon>
    </lineage>
</organism>
<evidence type="ECO:0000256" key="1">
    <source>
        <dbReference type="SAM" id="SignalP"/>
    </source>
</evidence>
<keyword evidence="1" id="KW-0732">Signal</keyword>
<name>A0A2N0X6N3_9CORY</name>
<dbReference type="Proteomes" id="UP000233249">
    <property type="component" value="Unassembled WGS sequence"/>
</dbReference>
<evidence type="ECO:0000313" key="3">
    <source>
        <dbReference type="Proteomes" id="UP000233249"/>
    </source>
</evidence>
<gene>
    <name evidence="2" type="ORF">CXB45_07485</name>
</gene>
<feature type="signal peptide" evidence="1">
    <location>
        <begin position="1"/>
        <end position="25"/>
    </location>
</feature>
<proteinExistence type="predicted"/>
<dbReference type="AlphaFoldDB" id="A0A2N0X6N3"/>
<evidence type="ECO:0000313" key="2">
    <source>
        <dbReference type="EMBL" id="PKF68372.1"/>
    </source>
</evidence>
<reference evidence="2 3" key="1">
    <citation type="submission" date="2017-12" db="EMBL/GenBank/DDBJ databases">
        <title>Corynebacterium mastitidis 16-1433 Genome.</title>
        <authorList>
            <person name="Gulvik C.A."/>
        </authorList>
    </citation>
    <scope>NUCLEOTIDE SEQUENCE [LARGE SCALE GENOMIC DNA]</scope>
    <source>
        <strain evidence="2 3">16-1433</strain>
    </source>
</reference>
<protein>
    <submittedName>
        <fullName evidence="2">Uncharacterized protein</fullName>
    </submittedName>
</protein>
<dbReference type="RefSeq" id="WP_101173887.1">
    <property type="nucleotide sequence ID" value="NZ_JAKRKB010000004.1"/>
</dbReference>
<comment type="caution">
    <text evidence="2">The sequence shown here is derived from an EMBL/GenBank/DDBJ whole genome shotgun (WGS) entry which is preliminary data.</text>
</comment>
<sequence length="120" mass="12801">MKKARIGLALCLTAALGLAAPAATATEAPTESRGNPMLREDIPEGIEGAQQIVWENSFHLAAVAEHQFHGFAHQMISELSNGGIEADQIVPKLQYISEIGDYMLRVVGRTAQDSAEALSS</sequence>